<evidence type="ECO:0000256" key="4">
    <source>
        <dbReference type="ARBA" id="ARBA00004514"/>
    </source>
</evidence>
<evidence type="ECO:0000256" key="16">
    <source>
        <dbReference type="ARBA" id="ARBA00050199"/>
    </source>
</evidence>
<dbReference type="AlphaFoldDB" id="A0A7E4VZT2"/>
<evidence type="ECO:0000313" key="26">
    <source>
        <dbReference type="WBParaSite" id="Pan_g5479.t1"/>
    </source>
</evidence>
<evidence type="ECO:0000256" key="18">
    <source>
        <dbReference type="ARBA" id="ARBA00058205"/>
    </source>
</evidence>
<comment type="catalytic activity">
    <reaction evidence="14">
        <text>decanoyl-CoA + H2O = decanoate + CoA + H(+)</text>
        <dbReference type="Rhea" id="RHEA:40059"/>
        <dbReference type="ChEBI" id="CHEBI:15377"/>
        <dbReference type="ChEBI" id="CHEBI:15378"/>
        <dbReference type="ChEBI" id="CHEBI:27689"/>
        <dbReference type="ChEBI" id="CHEBI:57287"/>
        <dbReference type="ChEBI" id="CHEBI:61430"/>
    </reaction>
    <physiologicalReaction direction="left-to-right" evidence="14">
        <dbReference type="Rhea" id="RHEA:40060"/>
    </physiologicalReaction>
</comment>
<proteinExistence type="inferred from homology"/>
<organism evidence="25 26">
    <name type="scientific">Panagrellus redivivus</name>
    <name type="common">Microworm</name>
    <dbReference type="NCBI Taxonomy" id="6233"/>
    <lineage>
        <taxon>Eukaryota</taxon>
        <taxon>Metazoa</taxon>
        <taxon>Ecdysozoa</taxon>
        <taxon>Nematoda</taxon>
        <taxon>Chromadorea</taxon>
        <taxon>Rhabditida</taxon>
        <taxon>Tylenchina</taxon>
        <taxon>Panagrolaimomorpha</taxon>
        <taxon>Panagrolaimoidea</taxon>
        <taxon>Panagrolaimidae</taxon>
        <taxon>Panagrellus</taxon>
    </lineage>
</organism>
<comment type="catalytic activity">
    <reaction evidence="17">
        <text>a fatty acyl-CoA + H2O = a fatty acid + CoA + H(+)</text>
        <dbReference type="Rhea" id="RHEA:16781"/>
        <dbReference type="ChEBI" id="CHEBI:15377"/>
        <dbReference type="ChEBI" id="CHEBI:15378"/>
        <dbReference type="ChEBI" id="CHEBI:28868"/>
        <dbReference type="ChEBI" id="CHEBI:57287"/>
        <dbReference type="ChEBI" id="CHEBI:77636"/>
    </reaction>
    <physiologicalReaction direction="left-to-right" evidence="17">
        <dbReference type="Rhea" id="RHEA:16782"/>
    </physiologicalReaction>
</comment>
<dbReference type="GO" id="GO:0006629">
    <property type="term" value="P:lipid metabolic process"/>
    <property type="evidence" value="ECO:0007669"/>
    <property type="project" value="UniProtKB-KW"/>
</dbReference>
<dbReference type="GO" id="GO:0047617">
    <property type="term" value="F:fatty acyl-CoA hydrolase activity"/>
    <property type="evidence" value="ECO:0007669"/>
    <property type="project" value="InterPro"/>
</dbReference>
<dbReference type="SUPFAM" id="SSF54637">
    <property type="entry name" value="Thioesterase/thiol ester dehydrase-isomerase"/>
    <property type="match status" value="1"/>
</dbReference>
<dbReference type="InterPro" id="IPR003736">
    <property type="entry name" value="PAAI_dom"/>
</dbReference>
<evidence type="ECO:0000256" key="19">
    <source>
        <dbReference type="ARBA" id="ARBA00064709"/>
    </source>
</evidence>
<dbReference type="CDD" id="cd03443">
    <property type="entry name" value="PaaI_thioesterase"/>
    <property type="match status" value="1"/>
</dbReference>
<evidence type="ECO:0000259" key="24">
    <source>
        <dbReference type="Pfam" id="PF03061"/>
    </source>
</evidence>
<reference evidence="26" key="2">
    <citation type="submission" date="2020-10" db="UniProtKB">
        <authorList>
            <consortium name="WormBaseParasite"/>
        </authorList>
    </citation>
    <scope>IDENTIFICATION</scope>
</reference>
<dbReference type="Proteomes" id="UP000492821">
    <property type="component" value="Unassembled WGS sequence"/>
</dbReference>
<evidence type="ECO:0000256" key="1">
    <source>
        <dbReference type="ARBA" id="ARBA00004123"/>
    </source>
</evidence>
<evidence type="ECO:0000256" key="17">
    <source>
        <dbReference type="ARBA" id="ARBA00052976"/>
    </source>
</evidence>
<evidence type="ECO:0000256" key="8">
    <source>
        <dbReference type="ARBA" id="ARBA00022990"/>
    </source>
</evidence>
<evidence type="ECO:0000256" key="20">
    <source>
        <dbReference type="ARBA" id="ARBA00067273"/>
    </source>
</evidence>
<dbReference type="FunFam" id="3.10.129.10:FF:000021">
    <property type="entry name" value="Acyl-coenzyme A thioesterase 13"/>
    <property type="match status" value="1"/>
</dbReference>
<evidence type="ECO:0000256" key="22">
    <source>
        <dbReference type="ARBA" id="ARBA00081533"/>
    </source>
</evidence>
<evidence type="ECO:0000256" key="11">
    <source>
        <dbReference type="ARBA" id="ARBA00023212"/>
    </source>
</evidence>
<sequence>MAATTNGNANGNADNDYFEYLKDSIDRLQGSTNYNRVATALIPVSATAETITCELTCAEEHCNEKNTMHGGQIVSLVDIVTARGIGITERDMPMVSVDLSTSFLLPIALGETVLIIATVLKKGRSMVFSECEFRRKADNKLCAKGKHTIALLPYLKAQNPNIRQF</sequence>
<evidence type="ECO:0000256" key="3">
    <source>
        <dbReference type="ARBA" id="ARBA00004186"/>
    </source>
</evidence>
<dbReference type="PANTHER" id="PTHR21660:SF1">
    <property type="entry name" value="ACYL-COENZYME A THIOESTERASE 13"/>
    <property type="match status" value="1"/>
</dbReference>
<evidence type="ECO:0000256" key="5">
    <source>
        <dbReference type="ARBA" id="ARBA00008324"/>
    </source>
</evidence>
<dbReference type="GO" id="GO:0005819">
    <property type="term" value="C:spindle"/>
    <property type="evidence" value="ECO:0007669"/>
    <property type="project" value="UniProtKB-SubCell"/>
</dbReference>
<comment type="subcellular location">
    <subcellularLocation>
        <location evidence="3">Cytoplasm</location>
        <location evidence="3">Cytoskeleton</location>
        <location evidence="3">Spindle</location>
    </subcellularLocation>
    <subcellularLocation>
        <location evidence="4">Cytoplasm</location>
        <location evidence="4">Cytosol</location>
    </subcellularLocation>
    <subcellularLocation>
        <location evidence="2">Mitochondrion</location>
    </subcellularLocation>
    <subcellularLocation>
        <location evidence="1">Nucleus</location>
    </subcellularLocation>
</comment>
<keyword evidence="8" id="KW-0007">Acetylation</keyword>
<comment type="catalytic activity">
    <reaction evidence="16">
        <text>hexanoyl-CoA + H2O = hexanoate + CoA + H(+)</text>
        <dbReference type="Rhea" id="RHEA:40115"/>
        <dbReference type="ChEBI" id="CHEBI:15377"/>
        <dbReference type="ChEBI" id="CHEBI:15378"/>
        <dbReference type="ChEBI" id="CHEBI:17120"/>
        <dbReference type="ChEBI" id="CHEBI:57287"/>
        <dbReference type="ChEBI" id="CHEBI:62620"/>
    </reaction>
    <physiologicalReaction direction="left-to-right" evidence="16">
        <dbReference type="Rhea" id="RHEA:40116"/>
    </physiologicalReaction>
</comment>
<comment type="subunit">
    <text evidence="19">Homotetramer. Interacts with PCTP.</text>
</comment>
<keyword evidence="9" id="KW-0443">Lipid metabolism</keyword>
<dbReference type="PANTHER" id="PTHR21660">
    <property type="entry name" value="THIOESTERASE SUPERFAMILY MEMBER-RELATED"/>
    <property type="match status" value="1"/>
</dbReference>
<feature type="domain" description="Thioesterase" evidence="24">
    <location>
        <begin position="66"/>
        <end position="141"/>
    </location>
</feature>
<comment type="catalytic activity">
    <reaction evidence="15">
        <text>dodecanoyl-CoA + H2O = dodecanoate + CoA + H(+)</text>
        <dbReference type="Rhea" id="RHEA:30135"/>
        <dbReference type="ChEBI" id="CHEBI:15377"/>
        <dbReference type="ChEBI" id="CHEBI:15378"/>
        <dbReference type="ChEBI" id="CHEBI:18262"/>
        <dbReference type="ChEBI" id="CHEBI:57287"/>
        <dbReference type="ChEBI" id="CHEBI:57375"/>
    </reaction>
    <physiologicalReaction direction="left-to-right" evidence="15">
        <dbReference type="Rhea" id="RHEA:30136"/>
    </physiologicalReaction>
</comment>
<name>A0A7E4VZT2_PANRE</name>
<dbReference type="GO" id="GO:0005829">
    <property type="term" value="C:cytosol"/>
    <property type="evidence" value="ECO:0007669"/>
    <property type="project" value="UniProtKB-SubCell"/>
</dbReference>
<evidence type="ECO:0000256" key="12">
    <source>
        <dbReference type="ARBA" id="ARBA00023242"/>
    </source>
</evidence>
<dbReference type="GO" id="GO:0005634">
    <property type="term" value="C:nucleus"/>
    <property type="evidence" value="ECO:0007669"/>
    <property type="project" value="UniProtKB-SubCell"/>
</dbReference>
<keyword evidence="6" id="KW-0963">Cytoplasm</keyword>
<evidence type="ECO:0000256" key="15">
    <source>
        <dbReference type="ARBA" id="ARBA00048074"/>
    </source>
</evidence>
<comment type="function">
    <text evidence="18">Catalyzes the hydrolysis of acyl-CoAs into free fatty acids and coenzyme A (CoASH), regulating their respective intracellular levels. Has acyl-CoA thioesterase activity towards medium (C12) and long-chain (C18) fatty acyl-CoA substrates. Can also hydrolyze 3-hydroxyphenylacetyl-CoA and 3,4-dihydroxyphenylacetyl-CoA (in vitro). May play a role in controlling adaptive thermogenesis.</text>
</comment>
<keyword evidence="25" id="KW-1185">Reference proteome</keyword>
<dbReference type="InterPro" id="IPR006683">
    <property type="entry name" value="Thioestr_dom"/>
</dbReference>
<dbReference type="Pfam" id="PF03061">
    <property type="entry name" value="4HBT"/>
    <property type="match status" value="1"/>
</dbReference>
<dbReference type="WBParaSite" id="Pan_g5479.t1">
    <property type="protein sequence ID" value="Pan_g5479.t1"/>
    <property type="gene ID" value="Pan_g5479"/>
</dbReference>
<keyword evidence="10" id="KW-0496">Mitochondrion</keyword>
<evidence type="ECO:0000256" key="23">
    <source>
        <dbReference type="ARBA" id="ARBA00083956"/>
    </source>
</evidence>
<evidence type="ECO:0000256" key="9">
    <source>
        <dbReference type="ARBA" id="ARBA00023098"/>
    </source>
</evidence>
<evidence type="ECO:0000256" key="2">
    <source>
        <dbReference type="ARBA" id="ARBA00004173"/>
    </source>
</evidence>
<dbReference type="Gene3D" id="3.10.129.10">
    <property type="entry name" value="Hotdog Thioesterase"/>
    <property type="match status" value="1"/>
</dbReference>
<evidence type="ECO:0000256" key="10">
    <source>
        <dbReference type="ARBA" id="ARBA00023128"/>
    </source>
</evidence>
<keyword evidence="11" id="KW-0206">Cytoskeleton</keyword>
<dbReference type="InterPro" id="IPR039298">
    <property type="entry name" value="ACOT13"/>
</dbReference>
<evidence type="ECO:0000256" key="21">
    <source>
        <dbReference type="ARBA" id="ARBA00075657"/>
    </source>
</evidence>
<reference evidence="25" key="1">
    <citation type="journal article" date="2013" name="Genetics">
        <title>The draft genome and transcriptome of Panagrellus redivivus are shaped by the harsh demands of a free-living lifestyle.</title>
        <authorList>
            <person name="Srinivasan J."/>
            <person name="Dillman A.R."/>
            <person name="Macchietto M.G."/>
            <person name="Heikkinen L."/>
            <person name="Lakso M."/>
            <person name="Fracchia K.M."/>
            <person name="Antoshechkin I."/>
            <person name="Mortazavi A."/>
            <person name="Wong G."/>
            <person name="Sternberg P.W."/>
        </authorList>
    </citation>
    <scope>NUCLEOTIDE SEQUENCE [LARGE SCALE GENOMIC DNA]</scope>
    <source>
        <strain evidence="25">MT8872</strain>
    </source>
</reference>
<dbReference type="NCBIfam" id="TIGR00369">
    <property type="entry name" value="unchar_dom_1"/>
    <property type="match status" value="1"/>
</dbReference>
<dbReference type="InterPro" id="IPR029069">
    <property type="entry name" value="HotDog_dom_sf"/>
</dbReference>
<protein>
    <recommendedName>
        <fullName evidence="20">Acyl-coenzyme A thioesterase 13</fullName>
    </recommendedName>
    <alternativeName>
        <fullName evidence="22">Hotdog-fold thioesterase superfamily member 2</fullName>
    </alternativeName>
    <alternativeName>
        <fullName evidence="21">Palmitoyl-CoA hydrolase</fullName>
    </alternativeName>
    <alternativeName>
        <fullName evidence="23">Thioesterase superfamily member 2</fullName>
    </alternativeName>
</protein>
<dbReference type="GO" id="GO:0005739">
    <property type="term" value="C:mitochondrion"/>
    <property type="evidence" value="ECO:0007669"/>
    <property type="project" value="UniProtKB-SubCell"/>
</dbReference>
<evidence type="ECO:0000256" key="7">
    <source>
        <dbReference type="ARBA" id="ARBA00022801"/>
    </source>
</evidence>
<comment type="similarity">
    <text evidence="5">Belongs to the thioesterase PaaI family.</text>
</comment>
<keyword evidence="12" id="KW-0539">Nucleus</keyword>
<evidence type="ECO:0000256" key="13">
    <source>
        <dbReference type="ARBA" id="ARBA00047588"/>
    </source>
</evidence>
<comment type="catalytic activity">
    <reaction evidence="13">
        <text>octanoyl-CoA + H2O = octanoate + CoA + H(+)</text>
        <dbReference type="Rhea" id="RHEA:30143"/>
        <dbReference type="ChEBI" id="CHEBI:15377"/>
        <dbReference type="ChEBI" id="CHEBI:15378"/>
        <dbReference type="ChEBI" id="CHEBI:25646"/>
        <dbReference type="ChEBI" id="CHEBI:57287"/>
        <dbReference type="ChEBI" id="CHEBI:57386"/>
    </reaction>
    <physiologicalReaction direction="left-to-right" evidence="13">
        <dbReference type="Rhea" id="RHEA:30144"/>
    </physiologicalReaction>
</comment>
<keyword evidence="7" id="KW-0378">Hydrolase</keyword>
<accession>A0A7E4VZT2</accession>
<evidence type="ECO:0000256" key="6">
    <source>
        <dbReference type="ARBA" id="ARBA00022490"/>
    </source>
</evidence>
<evidence type="ECO:0000313" key="25">
    <source>
        <dbReference type="Proteomes" id="UP000492821"/>
    </source>
</evidence>
<evidence type="ECO:0000256" key="14">
    <source>
        <dbReference type="ARBA" id="ARBA00047969"/>
    </source>
</evidence>